<keyword evidence="4" id="KW-1185">Reference proteome</keyword>
<evidence type="ECO:0008006" key="5">
    <source>
        <dbReference type="Google" id="ProtNLM"/>
    </source>
</evidence>
<sequence>MGVAMMKAVPLVSLLVVLRRTWRLNQIMMRNRRSKVWILIRSAFEMWTLIELIFWIYFRCKKWSLEARRAYQPRVLWKARGERQLVDRLGLELKSWHVTFIIGQVREAVQMTDLDERVVGTSSTRSMQNILDARAAMAKEKAGTLEPGDTTVVLPLVPKRGTLGRTVRLKSGRIAAEDEVTDKILQKLVDEMVIFKAPVLEDIKKSMNPTRAKEALLGKYRISTVRRYLASWQKFREWVEALGKPGQRPNSVALVDYMYAREEEGMGPSIPIAVSTAVSWFERTAGIPDDEQLMGQQFPQMVMKELTRKLEQNAPPVRRAPRWLGCFIAPMETLVVDKAVQFEVRVCAWFKLIKLWASMRFDDAAHLKTSELRFYDGQLIGMMHQSKTSGAGKRVRELPIFIAKEAYALHEDWLAVGFELVKLQMPRDRVYVFPEGCFYGSRYGASHVTYAEASAGSARALAMLEGYNGRLIPDGWERFWSEHSERATLPSGLAALGVEKSDRDLLGRWCPEGSDVYVRTYNAIVRKMQNKMVKVLRGANVYGELDEGAVMEELKVWLHEKWTVQEDLAEQVVEAWKDRLGVKGMPRATVQISDDDTTIYDGSQSEKDDGEKSTRDPKKRKASEPLEEERDGNFVVVYRRAGRGTLHRLGDKGCWMAKRRFFVRSEVHKELPQPEEYTLRCKLCWSGGNGQLSESTSDSRDELSLRDQCAACARENPVEEKAGAVMPRAVLTEDEGKKALEVAGTDIKYLLSRHEVSIENQKLFFHHGVTTLEKLSNFAKDRDDLAAVLKDHWELDSSRSLDERVQVAAITCAFSNAKTRSQRAAEVDAEYDTLQWSRPVVAGEWAAMRSALERRYGHVEDKIYPSKEYIEKKLAEVESGEYRAEELTEVVSKEEIEPDAVVPIWDSKGRLAMRKASTKVPEPENAEELRRRLTIWKNAMVMISMKHSNRHELQGAWEDAVEQYKDYLLGDYVYGLSAKDAEGQTFASPPWKLVIAYERAIRKQAVKLTNTEGKPLTVALKTARKDATVKERNFTTPLALYAKRPPPPWREQPAAKWRTPEKGEKGKEKGKSKKGKGKGSNPHCATHTPDGELICFRYNTPGEKCKVAKCKYRHVCGICFSEKHPLYECNPKSRKEPVEITELDVQADRRADFTLPAVQKRWLQIIAQGIFFAIIVTPPCSTFSRAVWANDHGPFPVRSSSYPRGFPWNRGERFHKAEFGTILADFSFEALRRQFARKRSVGIMEQPEDLGRTSYERMPGHRPASMWQFWQFWELLEVEGVQTVVFAQSQFGTESPKPTRFLMRIHASLHQAMHPGPPQFDDDGWYVGPLPRTSGGAPLIGKKDGVFKTANSAAWPPALCKWTAEAILTSFQQECRGGGEESLEEVLGGKSSKKRKVEERSFGQEKRKRSEMCVKDEVKVDPMSPLVPGGQGAPRACRWKGLEAPFHDGGGLASPGRWPPERRKKLEEEVWVAVRHQLRLEAVRSLGSVAEVEREAFRMTRGGEAFSLVRDAAFLRRIREVLSEKLGIMDQAEPEEGQPFFLGLMKEVLRKAGDPDWAFLEQAKTGFPLGVLNELPRTPEVFEEQLRWNLESDGWGEAALQKSNYASAEEHEKYLVEHLEQEVSEGLMVKMEEDAFVEKFGDNRAVAALAVLVEDEITGKKRVIHDGTHGVRVNHRIKCRDKVRMPGPREKRALLEEYEAEHHAVLSLVGDFAKAHRRFKYAEEEQGFLGCKSSTQSSTVYVNQVGTFGVASTPYWWARLSAALMCWPFAFGAPFKWSKQRGGLITEWIGLTTDYQTYSMGLSVKRTEWVIGWIQSLRERKEVSYREFAAGLGRLGFSALALPWEKPLLGPLYAWSSAIQSNKGEMTIPWAVLFILGWIAQRLKTGGRMEVVRRPQGSASRMVRIWTDAKATEQAAWIGGWLEESSNSRDCRWFSLKVTEISAPWLYCRQKNPKRVIAALELLATLVALKLWLVEAGASAEVCAEAFTDNKGNAFIIRKGLSTKYPVTILVIEIAETLRRTDTFATLTWVRRDGNTLADALTNEDFSSFESQKREQVEESKLKWYVMDELLRGSETLFNEIKEHKNRKKVEKANGNQTRKKVENFLRLSDEPNPFGTEVARASQSFMPSTAPSVENLLRSWEVADTTPRTPAEVDVHCLKHLELCSWFSTLTPEGKRDICRDVRQVRRGNIEQWVLSYFFDGAESTSELTDHESVEVQELIDAVATWADLPLPDALKDWAGKNEGLKCFRMRNDPFPAVHRPLLAYVNTAFLAPAIGHQALSFLGFRPFRSGSTEYWFRPPEPEKHWASGLRPRILASGKALVFCHGIGVGPTMCITFLQRLTRSLGQEHPIFLVDTAGISMRFSDDVPGAREVAANIENMLQ</sequence>
<gene>
    <name evidence="3" type="ORF">CCMP2556_LOCUS34490</name>
</gene>
<keyword evidence="2" id="KW-1133">Transmembrane helix</keyword>
<feature type="region of interest" description="Disordered" evidence="1">
    <location>
        <begin position="593"/>
        <end position="627"/>
    </location>
</feature>
<keyword evidence="2" id="KW-0812">Transmembrane</keyword>
<keyword evidence="2" id="KW-0472">Membrane</keyword>
<evidence type="ECO:0000256" key="1">
    <source>
        <dbReference type="SAM" id="MobiDB-lite"/>
    </source>
</evidence>
<evidence type="ECO:0000256" key="2">
    <source>
        <dbReference type="SAM" id="Phobius"/>
    </source>
</evidence>
<reference evidence="3 4" key="1">
    <citation type="submission" date="2024-02" db="EMBL/GenBank/DDBJ databases">
        <authorList>
            <person name="Chen Y."/>
            <person name="Shah S."/>
            <person name="Dougan E. K."/>
            <person name="Thang M."/>
            <person name="Chan C."/>
        </authorList>
    </citation>
    <scope>NUCLEOTIDE SEQUENCE [LARGE SCALE GENOMIC DNA]</scope>
</reference>
<feature type="compositionally biased region" description="Basic and acidic residues" evidence="1">
    <location>
        <begin position="1058"/>
        <end position="1069"/>
    </location>
</feature>
<name>A0ABP0P2X9_9DINO</name>
<accession>A0ABP0P2X9</accession>
<dbReference type="PANTHER" id="PTHR37471:SF1">
    <property type="entry name" value="AB HYDROLASE-1 DOMAIN-CONTAINING PROTEIN"/>
    <property type="match status" value="1"/>
</dbReference>
<protein>
    <recommendedName>
        <fullName evidence="5">RNase H type-1 domain-containing protein</fullName>
    </recommendedName>
</protein>
<dbReference type="Proteomes" id="UP001642484">
    <property type="component" value="Unassembled WGS sequence"/>
</dbReference>
<dbReference type="EMBL" id="CAXAMN010022473">
    <property type="protein sequence ID" value="CAK9070139.1"/>
    <property type="molecule type" value="Genomic_DNA"/>
</dbReference>
<feature type="compositionally biased region" description="Basic and acidic residues" evidence="1">
    <location>
        <begin position="604"/>
        <end position="616"/>
    </location>
</feature>
<feature type="transmembrane region" description="Helical" evidence="2">
    <location>
        <begin position="39"/>
        <end position="58"/>
    </location>
</feature>
<feature type="non-terminal residue" evidence="3">
    <location>
        <position position="2383"/>
    </location>
</feature>
<feature type="region of interest" description="Disordered" evidence="1">
    <location>
        <begin position="1379"/>
        <end position="1408"/>
    </location>
</feature>
<feature type="compositionally biased region" description="Basic and acidic residues" evidence="1">
    <location>
        <begin position="1396"/>
        <end position="1408"/>
    </location>
</feature>
<comment type="caution">
    <text evidence="3">The sequence shown here is derived from an EMBL/GenBank/DDBJ whole genome shotgun (WGS) entry which is preliminary data.</text>
</comment>
<dbReference type="PANTHER" id="PTHR37471">
    <property type="entry name" value="UNNAMED PRODUCT"/>
    <property type="match status" value="1"/>
</dbReference>
<evidence type="ECO:0000313" key="4">
    <source>
        <dbReference type="Proteomes" id="UP001642484"/>
    </source>
</evidence>
<organism evidence="3 4">
    <name type="scientific">Durusdinium trenchii</name>
    <dbReference type="NCBI Taxonomy" id="1381693"/>
    <lineage>
        <taxon>Eukaryota</taxon>
        <taxon>Sar</taxon>
        <taxon>Alveolata</taxon>
        <taxon>Dinophyceae</taxon>
        <taxon>Suessiales</taxon>
        <taxon>Symbiodiniaceae</taxon>
        <taxon>Durusdinium</taxon>
    </lineage>
</organism>
<feature type="region of interest" description="Disordered" evidence="1">
    <location>
        <begin position="1040"/>
        <end position="1085"/>
    </location>
</feature>
<proteinExistence type="predicted"/>
<evidence type="ECO:0000313" key="3">
    <source>
        <dbReference type="EMBL" id="CAK9070139.1"/>
    </source>
</evidence>